<dbReference type="PANTHER" id="PTHR47174">
    <property type="entry name" value="BRIDGING INTEGRATOR 3"/>
    <property type="match status" value="1"/>
</dbReference>
<dbReference type="GO" id="GO:0051666">
    <property type="term" value="P:actin cortical patch localization"/>
    <property type="evidence" value="ECO:0007669"/>
    <property type="project" value="InterPro"/>
</dbReference>
<reference evidence="5 6" key="1">
    <citation type="journal article" date="2015" name="Genome Biol. Evol.">
        <title>Phylogenomic analyses indicate that early fungi evolved digesting cell walls of algal ancestors of land plants.</title>
        <authorList>
            <person name="Chang Y."/>
            <person name="Wang S."/>
            <person name="Sekimoto S."/>
            <person name="Aerts A.L."/>
            <person name="Choi C."/>
            <person name="Clum A."/>
            <person name="LaButti K.M."/>
            <person name="Lindquist E.A."/>
            <person name="Yee Ngan C."/>
            <person name="Ohm R.A."/>
            <person name="Salamov A.A."/>
            <person name="Grigoriev I.V."/>
            <person name="Spatafora J.W."/>
            <person name="Berbee M.L."/>
        </authorList>
    </citation>
    <scope>NUCLEOTIDE SEQUENCE [LARGE SCALE GENOMIC DNA]</scope>
    <source>
        <strain evidence="5 6">JEL478</strain>
    </source>
</reference>
<dbReference type="GO" id="GO:0097320">
    <property type="term" value="P:plasma membrane tubulation"/>
    <property type="evidence" value="ECO:0007669"/>
    <property type="project" value="TreeGrafter"/>
</dbReference>
<dbReference type="GO" id="GO:0006897">
    <property type="term" value="P:endocytosis"/>
    <property type="evidence" value="ECO:0007669"/>
    <property type="project" value="InterPro"/>
</dbReference>
<evidence type="ECO:0000259" key="4">
    <source>
        <dbReference type="PROSITE" id="PS51021"/>
    </source>
</evidence>
<dbReference type="GO" id="GO:0031097">
    <property type="term" value="C:medial cortex"/>
    <property type="evidence" value="ECO:0007669"/>
    <property type="project" value="TreeGrafter"/>
</dbReference>
<dbReference type="OrthoDB" id="446293at2759"/>
<evidence type="ECO:0000313" key="6">
    <source>
        <dbReference type="Proteomes" id="UP000070544"/>
    </source>
</evidence>
<evidence type="ECO:0000313" key="5">
    <source>
        <dbReference type="EMBL" id="KXS09633.1"/>
    </source>
</evidence>
<name>A0A138ZZR9_GONPJ</name>
<dbReference type="GO" id="GO:1990528">
    <property type="term" value="C:Rvs161p-Rvs167p complex"/>
    <property type="evidence" value="ECO:0007669"/>
    <property type="project" value="TreeGrafter"/>
</dbReference>
<keyword evidence="3" id="KW-0206">Cytoskeleton</keyword>
<dbReference type="STRING" id="1344416.A0A138ZZR9"/>
<feature type="domain" description="BAR" evidence="4">
    <location>
        <begin position="17"/>
        <end position="239"/>
    </location>
</feature>
<dbReference type="PROSITE" id="PS51021">
    <property type="entry name" value="BAR"/>
    <property type="match status" value="1"/>
</dbReference>
<accession>A0A138ZZR9</accession>
<dbReference type="Gene3D" id="1.20.1270.60">
    <property type="entry name" value="Arfaptin homology (AH) domain/BAR domain"/>
    <property type="match status" value="1"/>
</dbReference>
<evidence type="ECO:0000256" key="1">
    <source>
        <dbReference type="ARBA" id="ARBA00004245"/>
    </source>
</evidence>
<evidence type="ECO:0000256" key="3">
    <source>
        <dbReference type="ARBA" id="ARBA00023212"/>
    </source>
</evidence>
<dbReference type="InterPro" id="IPR004148">
    <property type="entry name" value="BAR_dom"/>
</dbReference>
<dbReference type="GO" id="GO:0008289">
    <property type="term" value="F:lipid binding"/>
    <property type="evidence" value="ECO:0007669"/>
    <property type="project" value="TreeGrafter"/>
</dbReference>
<evidence type="ECO:0000256" key="2">
    <source>
        <dbReference type="ARBA" id="ARBA00022490"/>
    </source>
</evidence>
<dbReference type="OMA" id="TRFCAYF"/>
<dbReference type="SMART" id="SM00721">
    <property type="entry name" value="BAR"/>
    <property type="match status" value="1"/>
</dbReference>
<dbReference type="Pfam" id="PF03114">
    <property type="entry name" value="BAR"/>
    <property type="match status" value="1"/>
</dbReference>
<dbReference type="EMBL" id="KQ965857">
    <property type="protein sequence ID" value="KXS09633.1"/>
    <property type="molecule type" value="Genomic_DNA"/>
</dbReference>
<proteinExistence type="predicted"/>
<comment type="subcellular location">
    <subcellularLocation>
        <location evidence="1">Cytoplasm</location>
        <location evidence="1">Cytoskeleton</location>
    </subcellularLocation>
</comment>
<dbReference type="SUPFAM" id="SSF103657">
    <property type="entry name" value="BAR/IMD domain-like"/>
    <property type="match status" value="1"/>
</dbReference>
<keyword evidence="6" id="KW-1185">Reference proteome</keyword>
<dbReference type="GO" id="GO:0043332">
    <property type="term" value="C:mating projection tip"/>
    <property type="evidence" value="ECO:0007669"/>
    <property type="project" value="TreeGrafter"/>
</dbReference>
<dbReference type="Proteomes" id="UP000070544">
    <property type="component" value="Unassembled WGS sequence"/>
</dbReference>
<sequence>MSWAGFKKAINRGIGQIQVSAGLVEKTTDPVYDAEEKRFKSFEARLLKFQKEAKSNLDSMRAVTLTQRTIAEACEALYDDPSQGNGYAALKYKEVSTKIDEEGRKEFDDAYRVTVYEPVTTLSNSVSNEFNACMDKRRKKLLDYDLQKAKVRKLVEKPSGDAGKLPRNEAKLTAVRTHYESLNTLLITDIPNLLSQRHEILDPSVEALIKANLQFWRAGAARLREVEKKATGSDLDLGNLGKEGVVEEALEQMKELTICKGAA</sequence>
<gene>
    <name evidence="5" type="ORF">M427DRAFT_75251</name>
</gene>
<dbReference type="GO" id="GO:0015629">
    <property type="term" value="C:actin cytoskeleton"/>
    <property type="evidence" value="ECO:0007669"/>
    <property type="project" value="TreeGrafter"/>
</dbReference>
<organism evidence="5 6">
    <name type="scientific">Gonapodya prolifera (strain JEL478)</name>
    <name type="common">Monoblepharis prolifera</name>
    <dbReference type="NCBI Taxonomy" id="1344416"/>
    <lineage>
        <taxon>Eukaryota</taxon>
        <taxon>Fungi</taxon>
        <taxon>Fungi incertae sedis</taxon>
        <taxon>Chytridiomycota</taxon>
        <taxon>Chytridiomycota incertae sedis</taxon>
        <taxon>Monoblepharidomycetes</taxon>
        <taxon>Monoblepharidales</taxon>
        <taxon>Gonapodyaceae</taxon>
        <taxon>Gonapodya</taxon>
    </lineage>
</organism>
<dbReference type="InterPro" id="IPR046982">
    <property type="entry name" value="BIN3/RVS161-like"/>
</dbReference>
<dbReference type="PANTHER" id="PTHR47174:SF3">
    <property type="entry name" value="BRIDGING INTEGRATOR 3"/>
    <property type="match status" value="1"/>
</dbReference>
<dbReference type="InterPro" id="IPR027267">
    <property type="entry name" value="AH/BAR_dom_sf"/>
</dbReference>
<dbReference type="AlphaFoldDB" id="A0A138ZZR9"/>
<protein>
    <submittedName>
        <fullName evidence="5">BAR-domain-containing protein</fullName>
    </submittedName>
</protein>
<keyword evidence="2" id="KW-0963">Cytoplasm</keyword>